<feature type="domain" description="Endonuclease/exonuclease/phosphatase" evidence="2">
    <location>
        <begin position="388"/>
        <end position="613"/>
    </location>
</feature>
<dbReference type="GO" id="GO:0003676">
    <property type="term" value="F:nucleic acid binding"/>
    <property type="evidence" value="ECO:0007669"/>
    <property type="project" value="InterPro"/>
</dbReference>
<feature type="region of interest" description="Disordered" evidence="1">
    <location>
        <begin position="2105"/>
        <end position="2140"/>
    </location>
</feature>
<evidence type="ECO:0000313" key="4">
    <source>
        <dbReference type="Proteomes" id="UP000604046"/>
    </source>
</evidence>
<feature type="compositionally biased region" description="Low complexity" evidence="1">
    <location>
        <begin position="194"/>
        <end position="206"/>
    </location>
</feature>
<feature type="region of interest" description="Disordered" evidence="1">
    <location>
        <begin position="193"/>
        <end position="229"/>
    </location>
</feature>
<feature type="non-terminal residue" evidence="3">
    <location>
        <position position="2269"/>
    </location>
</feature>
<dbReference type="InterPro" id="IPR036691">
    <property type="entry name" value="Endo/exonu/phosph_ase_sf"/>
</dbReference>
<dbReference type="Proteomes" id="UP000604046">
    <property type="component" value="Unassembled WGS sequence"/>
</dbReference>
<accession>A0A812SH09</accession>
<dbReference type="SUPFAM" id="SSF56219">
    <property type="entry name" value="DNase I-like"/>
    <property type="match status" value="1"/>
</dbReference>
<evidence type="ECO:0000259" key="2">
    <source>
        <dbReference type="Pfam" id="PF03372"/>
    </source>
</evidence>
<sequence length="2269" mass="254765">ILSVLFKAPHDHEREVWRHSGCDGVFFEHAHLGDRDTLMEEREKYKVVHYKDEVPLTTALADLQGLGDHMGLVCTSRGLGVRCEKQALSAVTKVVLGPNALVGADMFVVKNLPLHLSRDQAQTVLNTQMGFECAILDFYVYKQARHAKVRAPKAPAQTAVTMPTPSGDFLVEIQPVGTVALKASGANELPNSVRAPPAAASARTSTFPPPPPPGFNITQIGKGAIGTPVTIRGPQQRAATPQATATPHREVHEVRYAGLETKFQQQVQMLTDTVQNMQTSIEQLQLAQTAKPTQEDEEMTDERHQTILARFDSMDARISQVEQKADSTDDRFRNIQGMLEELVAEKRAKFSKCLPQVVPSEAPNVPVESKFVIRSCNITAWRPHAPELLSWNADVVLMQESRLTAVAQQQATTTARSAGRHLLHGAPVPVQSSQELQEGGQRYIKPTIWNGRHGGVSIMSRLPTQSTLAHDTSYDADRNLWERQRFALARVPLARNRSIMVASFYGLAGGGSPHRRDQHFECNERMLQQVFEVASRYGDVPFIIGMDANIQVDKSPTLVTALSTSRWHDAGEVFGHAGGLAPTYCQDPQWDKHAAIPGATRIDYILVNSTALSALRDFRLVRDAGLPGHLVLEAEFNFTAFREEGYTLRQPRPFPLKKMPQYDDATLEEMGQRTWQPLEAPYRDALQLGRADRAWQLLNHGLECFLEALAEELPCTWSLGRGQPPRFDQFSSRAPRENINGGAQTMHLRQLQKLLQQGRSYLAQSRRHVRWHTEGRPISGADYRQRVEAWRSFCRKGRGLLEADWDRWWTDAEPAIQDMQAIVDALARRFDWEAKRQAQGRVQKWRESLRKSFRNDRSVLCKWVRQREQRPITHVIAEDGVKSAVPDMLLSLEDFWVKLFNLYSHDTPPTWEAFQQRYGHTFPACQPCKLPKITARDWKAQVHKLPLHAGKGVDGWRAGELQRLPLFLWEIVADFFDAIEQGMQWPKSLTYAQIGLMPKGDVSKPGKQRPISVFGILYRCWSSLRFRHMQSWREQWMPDNMRGARAGGSTHDISIMLSLDVEVAQLEGRPIGGFLFDREKCFDRLTFDITDGLAGVFQAPEGVRIAMNRLCRQTKRFLKIGKFCGRVFQATNALPQGCSWSILSILMHMAVWHRDLASCAPLAVTYSFYDDSSTTGPDQETLDTALAATIEFDEYTGGLLNGEKSIAFAIGEELKAHLQQQNLYGQPLTVADYGKLLGAFLSFGGDFPEDKQDERLQRLITVMRRIRSVPGTPQVRGYLVDIFASAAIAFGTEQGGYSDKAKKEYMALLRQTLWNCDNMWPNMAITLAILFKGHRFDVEAIEHHEPLRLWRRQIVRDEHTRSKLQHAWALKQQCPEVVTGGILHRLDVVARDLGWTWSQYDVFQRPGDVPLQCGLAKNIFEHQLRESYRRDKIANGTHRKDNVGQHAGVDYDITVALLRTWERNPNVTTPLRIGILRRCLGGALYTRQRLHRAKVVETPWCTFCDRHEEEDGWHLFWTCPRWESLRQYVKSITTEQQRWFMHGCLAHCGVAPVHTEAEDWFVQSYTPETTDGAAHATEPGDEECEVIRDGFLLTASDGACRHAQFPKLRSAGCGMYYGKDHSCNRSFPLMGVVRDAARAEIAAALHIIRTAWRPTEILIDRKATLDGLRRIEQGISYKDLANADLLEHAANAWQAKGGSVFFKFTKVAAHGRGGSGQDQLHTAYNAAADRLATAAADSVKPPDDLADQYKQYAKLVRAIQIMCVDILEAQKAATAEDIQVNDPPEPPPESAAPGAERDQAMAVEALPAAQFSNIYPDYVWPREGDEDGHSHAVPQPVTWRQVTPQFRQFWLYGLEAFHAVQWYFRHLKWYTTPDADNPLTVADVTWAELVLDFSLSTGCRMWKMDQNPTNLVQQAEAFKKAAQSMANVIARVTCSFPNSLFPGSVIRKAVILRSMGFAAALGLSVRPQLMQPLTVGRVLAGWIAKQNLPLDRANRPIGSYSWVPALTEGHLLWHPDERYKAPVPSRTQNGQLSLWHPCMDGTCGPGKNGVHRQQLQCRVWHPPAPVPEAEQKRVRLNKKQPPPCVANAVGSVQPPVRQLVVPPAESLGEAASSAQPRAGAEESSDKKVRKDAAKPAQPAPTVCEVVASIRRSSWKLGQSYPEAVVQQMKLMTNHERIRVHKTMGVTETCDRRAATNATGQMKATLLRKLYDQCALLNKRAGKPFHHLVPTDDGTKVQCSRCGRCTPRGALSLWRNELCHSAAAASSSAK</sequence>
<reference evidence="3" key="1">
    <citation type="submission" date="2021-02" db="EMBL/GenBank/DDBJ databases">
        <authorList>
            <person name="Dougan E. K."/>
            <person name="Rhodes N."/>
            <person name="Thang M."/>
            <person name="Chan C."/>
        </authorList>
    </citation>
    <scope>NUCLEOTIDE SEQUENCE</scope>
</reference>
<protein>
    <recommendedName>
        <fullName evidence="2">Endonuclease/exonuclease/phosphatase domain-containing protein</fullName>
    </recommendedName>
</protein>
<organism evidence="3 4">
    <name type="scientific">Symbiodinium natans</name>
    <dbReference type="NCBI Taxonomy" id="878477"/>
    <lineage>
        <taxon>Eukaryota</taxon>
        <taxon>Sar</taxon>
        <taxon>Alveolata</taxon>
        <taxon>Dinophyceae</taxon>
        <taxon>Suessiales</taxon>
        <taxon>Symbiodiniaceae</taxon>
        <taxon>Symbiodinium</taxon>
    </lineage>
</organism>
<dbReference type="InterPro" id="IPR012337">
    <property type="entry name" value="RNaseH-like_sf"/>
</dbReference>
<dbReference type="Gene3D" id="3.30.420.10">
    <property type="entry name" value="Ribonuclease H-like superfamily/Ribonuclease H"/>
    <property type="match status" value="1"/>
</dbReference>
<comment type="caution">
    <text evidence="3">The sequence shown here is derived from an EMBL/GenBank/DDBJ whole genome shotgun (WGS) entry which is preliminary data.</text>
</comment>
<feature type="region of interest" description="Disordered" evidence="1">
    <location>
        <begin position="1776"/>
        <end position="1797"/>
    </location>
</feature>
<evidence type="ECO:0000256" key="1">
    <source>
        <dbReference type="SAM" id="MobiDB-lite"/>
    </source>
</evidence>
<proteinExistence type="predicted"/>
<dbReference type="InterPro" id="IPR005135">
    <property type="entry name" value="Endo/exonuclease/phosphatase"/>
</dbReference>
<evidence type="ECO:0000313" key="3">
    <source>
        <dbReference type="EMBL" id="CAE7474574.1"/>
    </source>
</evidence>
<dbReference type="EMBL" id="CAJNDS010002436">
    <property type="protein sequence ID" value="CAE7474574.1"/>
    <property type="molecule type" value="Genomic_DNA"/>
</dbReference>
<name>A0A812SH09_9DINO</name>
<dbReference type="InterPro" id="IPR036397">
    <property type="entry name" value="RNaseH_sf"/>
</dbReference>
<dbReference type="Gene3D" id="3.60.10.10">
    <property type="entry name" value="Endonuclease/exonuclease/phosphatase"/>
    <property type="match status" value="1"/>
</dbReference>
<dbReference type="Pfam" id="PF03372">
    <property type="entry name" value="Exo_endo_phos"/>
    <property type="match status" value="1"/>
</dbReference>
<dbReference type="SUPFAM" id="SSF53098">
    <property type="entry name" value="Ribonuclease H-like"/>
    <property type="match status" value="1"/>
</dbReference>
<gene>
    <name evidence="3" type="ORF">SNAT2548_LOCUS26663</name>
</gene>
<keyword evidence="4" id="KW-1185">Reference proteome</keyword>
<feature type="compositionally biased region" description="Basic and acidic residues" evidence="1">
    <location>
        <begin position="2119"/>
        <end position="2133"/>
    </location>
</feature>
<dbReference type="GO" id="GO:0003824">
    <property type="term" value="F:catalytic activity"/>
    <property type="evidence" value="ECO:0007669"/>
    <property type="project" value="InterPro"/>
</dbReference>